<gene>
    <name evidence="1" type="ORF">Asulf_01951</name>
</gene>
<protein>
    <submittedName>
        <fullName evidence="1">Uncharacterized protein</fullName>
    </submittedName>
</protein>
<dbReference type="HOGENOM" id="CLU_3401499_0_0_2"/>
<organism evidence="1 2">
    <name type="scientific">Archaeoglobus sulfaticallidus PM70-1</name>
    <dbReference type="NCBI Taxonomy" id="387631"/>
    <lineage>
        <taxon>Archaea</taxon>
        <taxon>Methanobacteriati</taxon>
        <taxon>Methanobacteriota</taxon>
        <taxon>Archaeoglobi</taxon>
        <taxon>Archaeoglobales</taxon>
        <taxon>Archaeoglobaceae</taxon>
        <taxon>Archaeoglobus</taxon>
    </lineage>
</organism>
<sequence length="30" mass="3474">MIELEIISVIYPYKIPEIIAELCDGGYCRE</sequence>
<dbReference type="KEGG" id="ast:Asulf_01951"/>
<name>N0BHY7_9EURY</name>
<proteinExistence type="predicted"/>
<dbReference type="AlphaFoldDB" id="N0BHY7"/>
<evidence type="ECO:0000313" key="1">
    <source>
        <dbReference type="EMBL" id="AGK61917.1"/>
    </source>
</evidence>
<keyword evidence="2" id="KW-1185">Reference proteome</keyword>
<evidence type="ECO:0000313" key="2">
    <source>
        <dbReference type="Proteomes" id="UP000013307"/>
    </source>
</evidence>
<dbReference type="EMBL" id="CP005290">
    <property type="protein sequence ID" value="AGK61917.1"/>
    <property type="molecule type" value="Genomic_DNA"/>
</dbReference>
<dbReference type="Proteomes" id="UP000013307">
    <property type="component" value="Chromosome"/>
</dbReference>
<accession>N0BHY7</accession>
<reference evidence="1 2" key="1">
    <citation type="journal article" date="2013" name="Genome Announc.">
        <title>Complete Genome Sequence of the Thermophilic and Facultatively Chemolithoautotrophic Sulfate Reducer Archaeoglobus sulfaticallidus Strain PM70-1T.</title>
        <authorList>
            <person name="Stokke R."/>
            <person name="Hocking W.P."/>
            <person name="Steinsbu B.O."/>
            <person name="Steen I.H."/>
        </authorList>
    </citation>
    <scope>NUCLEOTIDE SEQUENCE [LARGE SCALE GENOMIC DNA]</scope>
    <source>
        <strain evidence="1">PM70-1</strain>
    </source>
</reference>